<feature type="non-terminal residue" evidence="2">
    <location>
        <position position="71"/>
    </location>
</feature>
<sequence>MRSDLIPYYVGSVNIPDIRGQLKNDRHDSSNTEMGVLTANTGHRPIAPEGGTSRHRNRIFTITMPTREART</sequence>
<proteinExistence type="predicted"/>
<evidence type="ECO:0000313" key="2">
    <source>
        <dbReference type="EMBL" id="GBL75796.1"/>
    </source>
</evidence>
<organism evidence="2 3">
    <name type="scientific">Araneus ventricosus</name>
    <name type="common">Orbweaver spider</name>
    <name type="synonym">Epeira ventricosa</name>
    <dbReference type="NCBI Taxonomy" id="182803"/>
    <lineage>
        <taxon>Eukaryota</taxon>
        <taxon>Metazoa</taxon>
        <taxon>Ecdysozoa</taxon>
        <taxon>Arthropoda</taxon>
        <taxon>Chelicerata</taxon>
        <taxon>Arachnida</taxon>
        <taxon>Araneae</taxon>
        <taxon>Araneomorphae</taxon>
        <taxon>Entelegynae</taxon>
        <taxon>Araneoidea</taxon>
        <taxon>Araneidae</taxon>
        <taxon>Araneus</taxon>
    </lineage>
</organism>
<feature type="region of interest" description="Disordered" evidence="1">
    <location>
        <begin position="19"/>
        <end position="71"/>
    </location>
</feature>
<evidence type="ECO:0000256" key="1">
    <source>
        <dbReference type="SAM" id="MobiDB-lite"/>
    </source>
</evidence>
<dbReference type="AlphaFoldDB" id="A0A4Y2A983"/>
<protein>
    <submittedName>
        <fullName evidence="2">Uncharacterized protein</fullName>
    </submittedName>
</protein>
<reference evidence="2 3" key="1">
    <citation type="journal article" date="2019" name="Sci. Rep.">
        <title>Orb-weaving spider Araneus ventricosus genome elucidates the spidroin gene catalogue.</title>
        <authorList>
            <person name="Kono N."/>
            <person name="Nakamura H."/>
            <person name="Ohtoshi R."/>
            <person name="Moran D.A.P."/>
            <person name="Shinohara A."/>
            <person name="Yoshida Y."/>
            <person name="Fujiwara M."/>
            <person name="Mori M."/>
            <person name="Tomita M."/>
            <person name="Arakawa K."/>
        </authorList>
    </citation>
    <scope>NUCLEOTIDE SEQUENCE [LARGE SCALE GENOMIC DNA]</scope>
</reference>
<gene>
    <name evidence="2" type="ORF">AVEN_163557_1</name>
</gene>
<feature type="compositionally biased region" description="Basic and acidic residues" evidence="1">
    <location>
        <begin position="20"/>
        <end position="30"/>
    </location>
</feature>
<dbReference type="EMBL" id="BGPR01079737">
    <property type="protein sequence ID" value="GBL75796.1"/>
    <property type="molecule type" value="Genomic_DNA"/>
</dbReference>
<name>A0A4Y2A983_ARAVE</name>
<keyword evidence="3" id="KW-1185">Reference proteome</keyword>
<evidence type="ECO:0000313" key="3">
    <source>
        <dbReference type="Proteomes" id="UP000499080"/>
    </source>
</evidence>
<dbReference type="Proteomes" id="UP000499080">
    <property type="component" value="Unassembled WGS sequence"/>
</dbReference>
<comment type="caution">
    <text evidence="2">The sequence shown here is derived from an EMBL/GenBank/DDBJ whole genome shotgun (WGS) entry which is preliminary data.</text>
</comment>
<accession>A0A4Y2A983</accession>